<dbReference type="PROSITE" id="PS00599">
    <property type="entry name" value="AA_TRANSFER_CLASS_2"/>
    <property type="match status" value="1"/>
</dbReference>
<evidence type="ECO:0000256" key="6">
    <source>
        <dbReference type="ARBA" id="ARBA00022576"/>
    </source>
</evidence>
<keyword evidence="10 12" id="KW-0368">Histidine biosynthesis</keyword>
<evidence type="ECO:0000256" key="8">
    <source>
        <dbReference type="ARBA" id="ARBA00022679"/>
    </source>
</evidence>
<dbReference type="UniPathway" id="UPA00031">
    <property type="reaction ID" value="UER00012"/>
</dbReference>
<evidence type="ECO:0000256" key="12">
    <source>
        <dbReference type="HAMAP-Rule" id="MF_01023"/>
    </source>
</evidence>
<comment type="catalytic activity">
    <reaction evidence="11 12">
        <text>L-histidinol phosphate + 2-oxoglutarate = 3-(imidazol-4-yl)-2-oxopropyl phosphate + L-glutamate</text>
        <dbReference type="Rhea" id="RHEA:23744"/>
        <dbReference type="ChEBI" id="CHEBI:16810"/>
        <dbReference type="ChEBI" id="CHEBI:29985"/>
        <dbReference type="ChEBI" id="CHEBI:57766"/>
        <dbReference type="ChEBI" id="CHEBI:57980"/>
        <dbReference type="EC" id="2.6.1.9"/>
    </reaction>
</comment>
<comment type="similarity">
    <text evidence="4 12">Belongs to the class-II pyridoxal-phosphate-dependent aminotransferase family. Histidinol-phosphate aminotransferase subfamily.</text>
</comment>
<evidence type="ECO:0000256" key="1">
    <source>
        <dbReference type="ARBA" id="ARBA00001933"/>
    </source>
</evidence>
<dbReference type="GO" id="GO:0004400">
    <property type="term" value="F:histidinol-phosphate transaminase activity"/>
    <property type="evidence" value="ECO:0007669"/>
    <property type="project" value="UniProtKB-UniRule"/>
</dbReference>
<organism evidence="15 16">
    <name type="scientific">Lacibacter luteus</name>
    <dbReference type="NCBI Taxonomy" id="2508719"/>
    <lineage>
        <taxon>Bacteria</taxon>
        <taxon>Pseudomonadati</taxon>
        <taxon>Bacteroidota</taxon>
        <taxon>Chitinophagia</taxon>
        <taxon>Chitinophagales</taxon>
        <taxon>Chitinophagaceae</taxon>
        <taxon>Lacibacter</taxon>
    </lineage>
</organism>
<dbReference type="HAMAP" id="MF_01023">
    <property type="entry name" value="HisC_aminotrans_2"/>
    <property type="match status" value="1"/>
</dbReference>
<evidence type="ECO:0000256" key="11">
    <source>
        <dbReference type="ARBA" id="ARBA00047481"/>
    </source>
</evidence>
<dbReference type="InterPro" id="IPR015421">
    <property type="entry name" value="PyrdxlP-dep_Trfase_major"/>
</dbReference>
<evidence type="ECO:0000256" key="5">
    <source>
        <dbReference type="ARBA" id="ARBA00011738"/>
    </source>
</evidence>
<dbReference type="SUPFAM" id="SSF53383">
    <property type="entry name" value="PLP-dependent transferases"/>
    <property type="match status" value="1"/>
</dbReference>
<keyword evidence="13" id="KW-0175">Coiled coil</keyword>
<dbReference type="CDD" id="cd00609">
    <property type="entry name" value="AAT_like"/>
    <property type="match status" value="1"/>
</dbReference>
<dbReference type="EC" id="2.6.1.9" evidence="12"/>
<dbReference type="Gene3D" id="3.90.1150.10">
    <property type="entry name" value="Aspartate Aminotransferase, domain 1"/>
    <property type="match status" value="1"/>
</dbReference>
<evidence type="ECO:0000259" key="14">
    <source>
        <dbReference type="Pfam" id="PF00155"/>
    </source>
</evidence>
<protein>
    <recommendedName>
        <fullName evidence="12">Histidinol-phosphate aminotransferase</fullName>
        <ecNumber evidence="12">2.6.1.9</ecNumber>
    </recommendedName>
    <alternativeName>
        <fullName evidence="12">Imidazole acetol-phosphate transaminase</fullName>
    </alternativeName>
</protein>
<gene>
    <name evidence="12 15" type="primary">hisC</name>
    <name evidence="15" type="ORF">ESA94_19005</name>
</gene>
<keyword evidence="9 12" id="KW-0663">Pyridoxal phosphate</keyword>
<feature type="modified residue" description="N6-(pyridoxal phosphate)lysine" evidence="12">
    <location>
        <position position="210"/>
    </location>
</feature>
<dbReference type="InterPro" id="IPR004839">
    <property type="entry name" value="Aminotransferase_I/II_large"/>
</dbReference>
<comment type="subunit">
    <text evidence="5 12">Homodimer.</text>
</comment>
<dbReference type="NCBIfam" id="TIGR01141">
    <property type="entry name" value="hisC"/>
    <property type="match status" value="1"/>
</dbReference>
<evidence type="ECO:0000256" key="10">
    <source>
        <dbReference type="ARBA" id="ARBA00023102"/>
    </source>
</evidence>
<evidence type="ECO:0000256" key="13">
    <source>
        <dbReference type="SAM" id="Coils"/>
    </source>
</evidence>
<name>A0A4Q1CEY0_9BACT</name>
<evidence type="ECO:0000256" key="7">
    <source>
        <dbReference type="ARBA" id="ARBA00022605"/>
    </source>
</evidence>
<keyword evidence="7 12" id="KW-0028">Amino-acid biosynthesis</keyword>
<comment type="caution">
    <text evidence="15">The sequence shown here is derived from an EMBL/GenBank/DDBJ whole genome shotgun (WGS) entry which is preliminary data.</text>
</comment>
<feature type="domain" description="Aminotransferase class I/classII large" evidence="14">
    <location>
        <begin position="49"/>
        <end position="345"/>
    </location>
</feature>
<sequence>MSFDLNNLLRENIKALVPYSSARDEFHGEAKVYLDANENSIGSPLVKWYNRYPDPYQQKIKEKLSAIKGVSPKQIFIGNGSDECIDLLYRAFCNPGVDNVVICPPTYGMYEVSANINDIELRKAPLLDDFQLNLAHMETLVDEHTKIIWICSPNNPTGNSINIADIEMVLNNFDGIVVVDEAYINFSRQRSLVTLLADYPNLVVMQTLSKAWGLAGLRLGMSFASEEIISVYNKIKPPYNISEAVQELVIKALDNMEDVNAMIKELVNERKRLETELPQLPVVEKIYPSDANFLLVKVIDARGIYEYLLAKQIVVRDRSKVILCEGCLRITVGTAKENDELLDALRSFIA</sequence>
<dbReference type="Gene3D" id="3.40.640.10">
    <property type="entry name" value="Type I PLP-dependent aspartate aminotransferase-like (Major domain)"/>
    <property type="match status" value="1"/>
</dbReference>
<dbReference type="GO" id="GO:0030170">
    <property type="term" value="F:pyridoxal phosphate binding"/>
    <property type="evidence" value="ECO:0007669"/>
    <property type="project" value="InterPro"/>
</dbReference>
<comment type="cofactor">
    <cofactor evidence="1 12">
        <name>pyridoxal 5'-phosphate</name>
        <dbReference type="ChEBI" id="CHEBI:597326"/>
    </cofactor>
</comment>
<keyword evidence="16" id="KW-1185">Reference proteome</keyword>
<feature type="coiled-coil region" evidence="13">
    <location>
        <begin position="249"/>
        <end position="276"/>
    </location>
</feature>
<dbReference type="RefSeq" id="WP_129132531.1">
    <property type="nucleotide sequence ID" value="NZ_SDHW01000007.1"/>
</dbReference>
<dbReference type="InterPro" id="IPR005861">
    <property type="entry name" value="HisP_aminotrans"/>
</dbReference>
<evidence type="ECO:0000313" key="15">
    <source>
        <dbReference type="EMBL" id="RXK58102.1"/>
    </source>
</evidence>
<dbReference type="Proteomes" id="UP000290204">
    <property type="component" value="Unassembled WGS sequence"/>
</dbReference>
<comment type="pathway">
    <text evidence="2 12">Amino-acid biosynthesis; L-histidine biosynthesis; L-histidine from 5-phospho-alpha-D-ribose 1-diphosphate: step 7/9.</text>
</comment>
<dbReference type="InterPro" id="IPR001917">
    <property type="entry name" value="Aminotrans_II_pyridoxalP_BS"/>
</dbReference>
<keyword evidence="6 12" id="KW-0032">Aminotransferase</keyword>
<keyword evidence="8 12" id="KW-0808">Transferase</keyword>
<accession>A0A4Q1CEY0</accession>
<comment type="pathway">
    <text evidence="3">Lipid metabolism.</text>
</comment>
<reference evidence="15 16" key="1">
    <citation type="submission" date="2019-01" db="EMBL/GenBank/DDBJ databases">
        <title>Lacibacter sp. strain TTM-7.</title>
        <authorList>
            <person name="Chen W.-M."/>
        </authorList>
    </citation>
    <scope>NUCLEOTIDE SEQUENCE [LARGE SCALE GENOMIC DNA]</scope>
    <source>
        <strain evidence="15 16">TTM-7</strain>
    </source>
</reference>
<evidence type="ECO:0000256" key="2">
    <source>
        <dbReference type="ARBA" id="ARBA00005011"/>
    </source>
</evidence>
<evidence type="ECO:0000256" key="4">
    <source>
        <dbReference type="ARBA" id="ARBA00007970"/>
    </source>
</evidence>
<dbReference type="PANTHER" id="PTHR42885">
    <property type="entry name" value="HISTIDINOL-PHOSPHATE AMINOTRANSFERASE-RELATED"/>
    <property type="match status" value="1"/>
</dbReference>
<dbReference type="InterPro" id="IPR015424">
    <property type="entry name" value="PyrdxlP-dep_Trfase"/>
</dbReference>
<dbReference type="AlphaFoldDB" id="A0A4Q1CEY0"/>
<dbReference type="EMBL" id="SDHW01000007">
    <property type="protein sequence ID" value="RXK58102.1"/>
    <property type="molecule type" value="Genomic_DNA"/>
</dbReference>
<dbReference type="Pfam" id="PF00155">
    <property type="entry name" value="Aminotran_1_2"/>
    <property type="match status" value="1"/>
</dbReference>
<evidence type="ECO:0000313" key="16">
    <source>
        <dbReference type="Proteomes" id="UP000290204"/>
    </source>
</evidence>
<proteinExistence type="inferred from homology"/>
<dbReference type="InterPro" id="IPR015422">
    <property type="entry name" value="PyrdxlP-dep_Trfase_small"/>
</dbReference>
<dbReference type="OrthoDB" id="9813612at2"/>
<evidence type="ECO:0000256" key="9">
    <source>
        <dbReference type="ARBA" id="ARBA00022898"/>
    </source>
</evidence>
<dbReference type="PANTHER" id="PTHR42885:SF2">
    <property type="entry name" value="HISTIDINOL-PHOSPHATE AMINOTRANSFERASE"/>
    <property type="match status" value="1"/>
</dbReference>
<evidence type="ECO:0000256" key="3">
    <source>
        <dbReference type="ARBA" id="ARBA00005189"/>
    </source>
</evidence>
<dbReference type="GO" id="GO:0000105">
    <property type="term" value="P:L-histidine biosynthetic process"/>
    <property type="evidence" value="ECO:0007669"/>
    <property type="project" value="UniProtKB-UniRule"/>
</dbReference>